<dbReference type="InterPro" id="IPR001647">
    <property type="entry name" value="HTH_TetR"/>
</dbReference>
<dbReference type="Pfam" id="PF00440">
    <property type="entry name" value="TetR_N"/>
    <property type="match status" value="1"/>
</dbReference>
<dbReference type="SUPFAM" id="SSF48498">
    <property type="entry name" value="Tetracyclin repressor-like, C-terminal domain"/>
    <property type="match status" value="1"/>
</dbReference>
<evidence type="ECO:0000256" key="1">
    <source>
        <dbReference type="ARBA" id="ARBA00023015"/>
    </source>
</evidence>
<dbReference type="PROSITE" id="PS50977">
    <property type="entry name" value="HTH_TETR_2"/>
    <property type="match status" value="1"/>
</dbReference>
<keyword evidence="3" id="KW-0804">Transcription</keyword>
<comment type="caution">
    <text evidence="6">The sequence shown here is derived from an EMBL/GenBank/DDBJ whole genome shotgun (WGS) entry which is preliminary data.</text>
</comment>
<dbReference type="InterPro" id="IPR036271">
    <property type="entry name" value="Tet_transcr_reg_TetR-rel_C_sf"/>
</dbReference>
<dbReference type="GO" id="GO:0003677">
    <property type="term" value="F:DNA binding"/>
    <property type="evidence" value="ECO:0007669"/>
    <property type="project" value="UniProtKB-UniRule"/>
</dbReference>
<evidence type="ECO:0000259" key="5">
    <source>
        <dbReference type="PROSITE" id="PS50977"/>
    </source>
</evidence>
<proteinExistence type="predicted"/>
<dbReference type="OrthoDB" id="3212503at2"/>
<gene>
    <name evidence="6" type="ORF">LX16_3583</name>
</gene>
<dbReference type="RefSeq" id="WP_147140215.1">
    <property type="nucleotide sequence ID" value="NZ_BAABIJ010000002.1"/>
</dbReference>
<dbReference type="PANTHER" id="PTHR47506">
    <property type="entry name" value="TRANSCRIPTIONAL REGULATORY PROTEIN"/>
    <property type="match status" value="1"/>
</dbReference>
<dbReference type="SUPFAM" id="SSF46689">
    <property type="entry name" value="Homeodomain-like"/>
    <property type="match status" value="1"/>
</dbReference>
<protein>
    <submittedName>
        <fullName evidence="6">TetR family transcriptional regulator</fullName>
    </submittedName>
</protein>
<evidence type="ECO:0000256" key="2">
    <source>
        <dbReference type="ARBA" id="ARBA00023125"/>
    </source>
</evidence>
<keyword evidence="1" id="KW-0805">Transcription regulation</keyword>
<name>A0A562V4S4_9ACTN</name>
<dbReference type="PRINTS" id="PR00455">
    <property type="entry name" value="HTHTETR"/>
</dbReference>
<dbReference type="Gene3D" id="1.10.357.10">
    <property type="entry name" value="Tetracycline Repressor, domain 2"/>
    <property type="match status" value="1"/>
</dbReference>
<dbReference type="Gene3D" id="1.10.10.60">
    <property type="entry name" value="Homeodomain-like"/>
    <property type="match status" value="1"/>
</dbReference>
<keyword evidence="7" id="KW-1185">Reference proteome</keyword>
<dbReference type="AlphaFoldDB" id="A0A562V4S4"/>
<organism evidence="6 7">
    <name type="scientific">Stackebrandtia albiflava</name>
    <dbReference type="NCBI Taxonomy" id="406432"/>
    <lineage>
        <taxon>Bacteria</taxon>
        <taxon>Bacillati</taxon>
        <taxon>Actinomycetota</taxon>
        <taxon>Actinomycetes</taxon>
        <taxon>Glycomycetales</taxon>
        <taxon>Glycomycetaceae</taxon>
        <taxon>Stackebrandtia</taxon>
    </lineage>
</organism>
<feature type="domain" description="HTH tetR-type" evidence="5">
    <location>
        <begin position="15"/>
        <end position="75"/>
    </location>
</feature>
<evidence type="ECO:0000313" key="7">
    <source>
        <dbReference type="Proteomes" id="UP000321617"/>
    </source>
</evidence>
<feature type="DNA-binding region" description="H-T-H motif" evidence="4">
    <location>
        <begin position="38"/>
        <end position="57"/>
    </location>
</feature>
<dbReference type="PANTHER" id="PTHR47506:SF1">
    <property type="entry name" value="HTH-TYPE TRANSCRIPTIONAL REGULATOR YJDC"/>
    <property type="match status" value="1"/>
</dbReference>
<dbReference type="EMBL" id="VLLL01000006">
    <property type="protein sequence ID" value="TWJ12817.1"/>
    <property type="molecule type" value="Genomic_DNA"/>
</dbReference>
<dbReference type="Proteomes" id="UP000321617">
    <property type="component" value="Unassembled WGS sequence"/>
</dbReference>
<sequence length="211" mass="22899">MTEPKPRRTQAERRARTRDALLEAAARRLSTHGYANLMLERVARDAGYSRGAVYHLFTNKEELALAVVTWVRDTWEAEVGRFAAAQTDPVEALTTIAHRHAVFCRRDVARVLMTLRVEFAGQEHPVGAAITEIIDRLDSECAALIAAGRANGTIPAGPPPRQTAAAYTAVVEAVGIELAGQDPHDITLMDRAARGVLGLPGPSEGDTEEVR</sequence>
<keyword evidence="2 4" id="KW-0238">DNA-binding</keyword>
<evidence type="ECO:0000256" key="3">
    <source>
        <dbReference type="ARBA" id="ARBA00023163"/>
    </source>
</evidence>
<reference evidence="6 7" key="1">
    <citation type="journal article" date="2013" name="Stand. Genomic Sci.">
        <title>Genomic Encyclopedia of Type Strains, Phase I: The one thousand microbial genomes (KMG-I) project.</title>
        <authorList>
            <person name="Kyrpides N.C."/>
            <person name="Woyke T."/>
            <person name="Eisen J.A."/>
            <person name="Garrity G."/>
            <person name="Lilburn T.G."/>
            <person name="Beck B.J."/>
            <person name="Whitman W.B."/>
            <person name="Hugenholtz P."/>
            <person name="Klenk H.P."/>
        </authorList>
    </citation>
    <scope>NUCLEOTIDE SEQUENCE [LARGE SCALE GENOMIC DNA]</scope>
    <source>
        <strain evidence="6 7">DSM 45044</strain>
    </source>
</reference>
<dbReference type="InterPro" id="IPR009057">
    <property type="entry name" value="Homeodomain-like_sf"/>
</dbReference>
<evidence type="ECO:0000313" key="6">
    <source>
        <dbReference type="EMBL" id="TWJ12817.1"/>
    </source>
</evidence>
<accession>A0A562V4S4</accession>
<evidence type="ECO:0000256" key="4">
    <source>
        <dbReference type="PROSITE-ProRule" id="PRU00335"/>
    </source>
</evidence>